<feature type="chain" id="PRO_5034024401" evidence="5">
    <location>
        <begin position="20"/>
        <end position="397"/>
    </location>
</feature>
<dbReference type="Gene3D" id="3.80.10.10">
    <property type="entry name" value="Ribonuclease Inhibitor"/>
    <property type="match status" value="1"/>
</dbReference>
<feature type="region of interest" description="Disordered" evidence="4">
    <location>
        <begin position="351"/>
        <end position="371"/>
    </location>
</feature>
<keyword evidence="7" id="KW-1185">Reference proteome</keyword>
<evidence type="ECO:0000256" key="4">
    <source>
        <dbReference type="SAM" id="MobiDB-lite"/>
    </source>
</evidence>
<protein>
    <submittedName>
        <fullName evidence="6">Uncharacterized protein</fullName>
    </submittedName>
</protein>
<dbReference type="InterPro" id="IPR032675">
    <property type="entry name" value="LRR_dom_sf"/>
</dbReference>
<dbReference type="GO" id="GO:0005886">
    <property type="term" value="C:plasma membrane"/>
    <property type="evidence" value="ECO:0007669"/>
    <property type="project" value="TreeGrafter"/>
</dbReference>
<comment type="caution">
    <text evidence="6">The sequence shown here is derived from an EMBL/GenBank/DDBJ whole genome shotgun (WGS) entry which is preliminary data.</text>
</comment>
<organism evidence="6 7">
    <name type="scientific">Gomphillus americanus</name>
    <dbReference type="NCBI Taxonomy" id="1940652"/>
    <lineage>
        <taxon>Eukaryota</taxon>
        <taxon>Fungi</taxon>
        <taxon>Dikarya</taxon>
        <taxon>Ascomycota</taxon>
        <taxon>Pezizomycotina</taxon>
        <taxon>Lecanoromycetes</taxon>
        <taxon>OSLEUM clade</taxon>
        <taxon>Ostropomycetidae</taxon>
        <taxon>Ostropales</taxon>
        <taxon>Graphidaceae</taxon>
        <taxon>Gomphilloideae</taxon>
        <taxon>Gomphillus</taxon>
    </lineage>
</organism>
<gene>
    <name evidence="6" type="ORF">GOMPHAMPRED_007292</name>
</gene>
<dbReference type="Pfam" id="PF12454">
    <property type="entry name" value="Ecm33"/>
    <property type="match status" value="1"/>
</dbReference>
<dbReference type="OrthoDB" id="536881at2759"/>
<keyword evidence="3" id="KW-0325">Glycoprotein</keyword>
<evidence type="ECO:0000256" key="3">
    <source>
        <dbReference type="ARBA" id="ARBA00023180"/>
    </source>
</evidence>
<evidence type="ECO:0000256" key="2">
    <source>
        <dbReference type="ARBA" id="ARBA00022729"/>
    </source>
</evidence>
<dbReference type="EMBL" id="CAJPDQ010000006">
    <property type="protein sequence ID" value="CAF9911073.1"/>
    <property type="molecule type" value="Genomic_DNA"/>
</dbReference>
<keyword evidence="2 5" id="KW-0732">Signal</keyword>
<accession>A0A8H3ESX7</accession>
<reference evidence="6" key="1">
    <citation type="submission" date="2021-03" db="EMBL/GenBank/DDBJ databases">
        <authorList>
            <person name="Tagirdzhanova G."/>
        </authorList>
    </citation>
    <scope>NUCLEOTIDE SEQUENCE</scope>
</reference>
<sequence length="397" mass="41122">MGFSKYFLSAIAGASVAYAACSNSQTQTVQNQGDADTVGSCPTFTGDVHINANAGPTLDFGKIAKITGKLSMDTDSQLTTLSLNSLTNLGSLSLTNLTKLATLQMPQLTTVGDMTLENLPILGGWDFGTNLQQAGDVNIENVQIADLGAIATAKKLNSVTLSNCQFLQNIHFSVSEIDSVDIGPNNVQQGQNVSFLQLATATTLTFRNSTIVNTPMLRNVSDTLSLIGNTFTSFGAQNLSWVGALVIASNPLVTNVSFPSLTNINGTHPTLDIQNNTDLTVIDGFPQLVDVANGDAIFAGNIKNLSLPKITNIAGALTVDTTVQSFDCDPIHALKDKQIAKGDVNCQNGDAAPIGSSGSSPTSGSGGAASSSKSAAPIELPSFLTTGLFAALLAFLA</sequence>
<dbReference type="AlphaFoldDB" id="A0A8H3ESX7"/>
<proteinExistence type="predicted"/>
<evidence type="ECO:0000256" key="5">
    <source>
        <dbReference type="SAM" id="SignalP"/>
    </source>
</evidence>
<evidence type="ECO:0000256" key="1">
    <source>
        <dbReference type="ARBA" id="ARBA00004196"/>
    </source>
</evidence>
<dbReference type="SUPFAM" id="SSF52058">
    <property type="entry name" value="L domain-like"/>
    <property type="match status" value="2"/>
</dbReference>
<dbReference type="PANTHER" id="PTHR31018:SF3">
    <property type="entry name" value="RECEPTOR PROTEIN-TYROSINE KINASE"/>
    <property type="match status" value="1"/>
</dbReference>
<dbReference type="InterPro" id="IPR051648">
    <property type="entry name" value="CWI-Assembly_Regulator"/>
</dbReference>
<evidence type="ECO:0000313" key="7">
    <source>
        <dbReference type="Proteomes" id="UP000664169"/>
    </source>
</evidence>
<dbReference type="GO" id="GO:0009986">
    <property type="term" value="C:cell surface"/>
    <property type="evidence" value="ECO:0007669"/>
    <property type="project" value="TreeGrafter"/>
</dbReference>
<comment type="subcellular location">
    <subcellularLocation>
        <location evidence="1">Cell envelope</location>
    </subcellularLocation>
</comment>
<evidence type="ECO:0000313" key="6">
    <source>
        <dbReference type="EMBL" id="CAF9911073.1"/>
    </source>
</evidence>
<dbReference type="Proteomes" id="UP000664169">
    <property type="component" value="Unassembled WGS sequence"/>
</dbReference>
<feature type="signal peptide" evidence="5">
    <location>
        <begin position="1"/>
        <end position="19"/>
    </location>
</feature>
<name>A0A8H3ESX7_9LECA</name>
<dbReference type="PANTHER" id="PTHR31018">
    <property type="entry name" value="SPORULATION-SPECIFIC PROTEIN-RELATED"/>
    <property type="match status" value="1"/>
</dbReference>
<dbReference type="GO" id="GO:0009277">
    <property type="term" value="C:fungal-type cell wall"/>
    <property type="evidence" value="ECO:0007669"/>
    <property type="project" value="TreeGrafter"/>
</dbReference>
<dbReference type="GO" id="GO:0031505">
    <property type="term" value="P:fungal-type cell wall organization"/>
    <property type="evidence" value="ECO:0007669"/>
    <property type="project" value="TreeGrafter"/>
</dbReference>